<gene>
    <name evidence="4" type="ORF">CVLEPA_LOCUS18377</name>
</gene>
<dbReference type="EMBL" id="CAWYQH010000102">
    <property type="protein sequence ID" value="CAK8686447.1"/>
    <property type="molecule type" value="Genomic_DNA"/>
</dbReference>
<feature type="region of interest" description="Disordered" evidence="3">
    <location>
        <begin position="1418"/>
        <end position="1444"/>
    </location>
</feature>
<keyword evidence="1" id="KW-0433">Leucine-rich repeat</keyword>
<dbReference type="InterPro" id="IPR001611">
    <property type="entry name" value="Leu-rich_rpt"/>
</dbReference>
<sequence>MTNQKSQQQLTPEKEESIVKEICVSNGIQYSQLEGNGPCIKQIEMFFSGFPHMVGLHHFPHLTSLVVVGQTLEQIRGLQHCPELRELWLCECNLKEIHGLEHSKRLNKLHLYSNKIRKIENLSNLHHLDVLNLSKNFIETLQGLSGLKWLRELNVAGNRISTIGSLLDSMSHLEILNLSGNKLSSFKDLTNLAKISQLKDLNLKDSLHPNNPVCLLCNYSTHVLYHLPNLEKLDSFDVSGSRMRDLAEATVAKKKMYYNMRVKVVRRNLTAVTNKLNKEKKLLLQIPEERLRTINFALKSIEQQQQSDEAELNVDEENDTLETDVTKPTNDVSGGNAEAGDKLSLAEKKTKADDGKISIKLTALKNRINAWKKKTSEVEAYYEQACDLLGTLANTSIKRLTMELDTGGNVRFEQGTQNDVWFSTCHDLVLSRFCAWDYKGYGVTGIKMHGITRIHNRVLRARFDDKVHLAGSDDGGLPTNKNYKKLVDYLFFVWNPKLPGAKQEPHKILEEGFSALSTSETGDEGVPLSNSLFICEKPRIDHTQFLTKDKPYAEPCPFRYGQVIVSKVYLGKSAPAQGTARISTEKYHNIDSVYRPRKESADSASQSTKIEDCECSTRQCEWFVFDRDLVLPEYIIDFEYLAKKSTSPLQLRVGQWLNAEMPGSNAVITMATSSDPSVLYVNEEEEDKKATEIPPQVRPRPRLVSLSEDLLLKLGRAMSISQITVLNLHGNGLGKLKGINTLSQLKRLVVSFNELNRLDDIAQMPQLEQVDASFNKINSLEGMRNMTKLRDLNLSWNQLTSVRDDLTVLRKHASSLTTLDLRNNPWIKAEYLFLRVIGRLKSLTQLNGVPVTETDAAAALRLVAGTRISQAALAAHSRTDTEKPCTLNLQSQAQILTSVSKNKPDPKDPTWASKVTVLNLDGQFIGKLTGLEKLANLKWASFDRNCVTKLEGIESCAQLEELSFRENCIYKLDGLVKLTKLKRLDLAGNYLSSLENAGFDKLTSLVHLSLENNRITSFKGLSLAHSLVELYLGNNRVGNIREVFHLKALSSLVILDLHGNTVVQSDNYRLFVVYHIHSLKALDGNAIESNEEGSAKDAFGGRLTNDFVAERIGHASFGEVRELDFPNCSVRTVDIGSGDVFKNLRSVNLEQNNLTSFSGLVHLPHIRVLCLNHNHVECVLPRPRNQKQQVRSQYAVAHQVHSDVMSGEMLSPIMESLEVLHLGYNRINNMAALQLSRLVNLKALFLQGNEISKIDGLEGLHELRELVLDRNKAKIINENSFVSQWNLQELHLEENRLRDLSNLHHLENLQRLYLGMNRIQDMLELEKLGTLPNLTEVSVIGNAVSRRLLHRPMLVFQQSNLQTIDGIPVTPEERTKAELYFMDQQPLVADSILPGITPQNRAGPIKVTHMSIGNERHAVPYAPSHYDDTDQGKGKRSRDRSNHHSLSHGALYNQLAGIKYQQSAYSNKSYNANNRTSGGYR</sequence>
<feature type="region of interest" description="Disordered" evidence="3">
    <location>
        <begin position="307"/>
        <end position="345"/>
    </location>
</feature>
<feature type="compositionally biased region" description="Basic residues" evidence="3">
    <location>
        <begin position="1434"/>
        <end position="1444"/>
    </location>
</feature>
<dbReference type="InterPro" id="IPR050836">
    <property type="entry name" value="SDS22/Internalin_LRR"/>
</dbReference>
<name>A0ABP0G3P3_CLALP</name>
<proteinExistence type="predicted"/>
<dbReference type="InterPro" id="IPR025875">
    <property type="entry name" value="Leu-rich_rpt_4"/>
</dbReference>
<dbReference type="Pfam" id="PF12799">
    <property type="entry name" value="LRR_4"/>
    <property type="match status" value="1"/>
</dbReference>
<evidence type="ECO:0000256" key="3">
    <source>
        <dbReference type="SAM" id="MobiDB-lite"/>
    </source>
</evidence>
<dbReference type="InterPro" id="IPR003591">
    <property type="entry name" value="Leu-rich_rpt_typical-subtyp"/>
</dbReference>
<dbReference type="Proteomes" id="UP001642483">
    <property type="component" value="Unassembled WGS sequence"/>
</dbReference>
<dbReference type="SMART" id="SM00364">
    <property type="entry name" value="LRR_BAC"/>
    <property type="match status" value="5"/>
</dbReference>
<reference evidence="4 5" key="1">
    <citation type="submission" date="2024-02" db="EMBL/GenBank/DDBJ databases">
        <authorList>
            <person name="Daric V."/>
            <person name="Darras S."/>
        </authorList>
    </citation>
    <scope>NUCLEOTIDE SEQUENCE [LARGE SCALE GENOMIC DNA]</scope>
</reference>
<evidence type="ECO:0000256" key="1">
    <source>
        <dbReference type="ARBA" id="ARBA00022614"/>
    </source>
</evidence>
<evidence type="ECO:0000313" key="4">
    <source>
        <dbReference type="EMBL" id="CAK8686447.1"/>
    </source>
</evidence>
<dbReference type="SUPFAM" id="SSF52058">
    <property type="entry name" value="L domain-like"/>
    <property type="match status" value="2"/>
</dbReference>
<dbReference type="Pfam" id="PF13855">
    <property type="entry name" value="LRR_8"/>
    <property type="match status" value="1"/>
</dbReference>
<dbReference type="PROSITE" id="PS51450">
    <property type="entry name" value="LRR"/>
    <property type="match status" value="14"/>
</dbReference>
<dbReference type="PANTHER" id="PTHR46652:SF3">
    <property type="entry name" value="LEUCINE-RICH REPEAT-CONTAINING PROTEIN 9"/>
    <property type="match status" value="1"/>
</dbReference>
<keyword evidence="2" id="KW-0677">Repeat</keyword>
<dbReference type="PANTHER" id="PTHR46652">
    <property type="entry name" value="LEUCINE-RICH REPEAT AND IQ DOMAIN-CONTAINING PROTEIN 1-RELATED"/>
    <property type="match status" value="1"/>
</dbReference>
<dbReference type="SMART" id="SM00369">
    <property type="entry name" value="LRR_TYP"/>
    <property type="match status" value="12"/>
</dbReference>
<dbReference type="Gene3D" id="3.80.10.10">
    <property type="entry name" value="Ribonuclease Inhibitor"/>
    <property type="match status" value="7"/>
</dbReference>
<keyword evidence="5" id="KW-1185">Reference proteome</keyword>
<evidence type="ECO:0000313" key="5">
    <source>
        <dbReference type="Proteomes" id="UP001642483"/>
    </source>
</evidence>
<dbReference type="Pfam" id="PF14580">
    <property type="entry name" value="LRR_9"/>
    <property type="match status" value="2"/>
</dbReference>
<comment type="caution">
    <text evidence="4">The sequence shown here is derived from an EMBL/GenBank/DDBJ whole genome shotgun (WGS) entry which is preliminary data.</text>
</comment>
<protein>
    <recommendedName>
        <fullName evidence="6">Leucine-rich repeat-containing protein 9</fullName>
    </recommendedName>
</protein>
<dbReference type="SMART" id="SM00365">
    <property type="entry name" value="LRR_SD22"/>
    <property type="match status" value="15"/>
</dbReference>
<evidence type="ECO:0008006" key="6">
    <source>
        <dbReference type="Google" id="ProtNLM"/>
    </source>
</evidence>
<evidence type="ECO:0000256" key="2">
    <source>
        <dbReference type="ARBA" id="ARBA00022737"/>
    </source>
</evidence>
<feature type="compositionally biased region" description="Acidic residues" evidence="3">
    <location>
        <begin position="308"/>
        <end position="322"/>
    </location>
</feature>
<organism evidence="4 5">
    <name type="scientific">Clavelina lepadiformis</name>
    <name type="common">Light-bulb sea squirt</name>
    <name type="synonym">Ascidia lepadiformis</name>
    <dbReference type="NCBI Taxonomy" id="159417"/>
    <lineage>
        <taxon>Eukaryota</taxon>
        <taxon>Metazoa</taxon>
        <taxon>Chordata</taxon>
        <taxon>Tunicata</taxon>
        <taxon>Ascidiacea</taxon>
        <taxon>Aplousobranchia</taxon>
        <taxon>Clavelinidae</taxon>
        <taxon>Clavelina</taxon>
    </lineage>
</organism>
<accession>A0ABP0G3P3</accession>
<dbReference type="InterPro" id="IPR032675">
    <property type="entry name" value="LRR_dom_sf"/>
</dbReference>